<accession>A0A0E0PMP0</accession>
<feature type="compositionally biased region" description="Gly residues" evidence="1">
    <location>
        <begin position="1"/>
        <end position="10"/>
    </location>
</feature>
<feature type="region of interest" description="Disordered" evidence="1">
    <location>
        <begin position="1"/>
        <end position="49"/>
    </location>
</feature>
<dbReference type="Proteomes" id="UP000008022">
    <property type="component" value="Unassembled WGS sequence"/>
</dbReference>
<name>A0A0E0PMP0_ORYRU</name>
<protein>
    <submittedName>
        <fullName evidence="2">Uncharacterized protein</fullName>
    </submittedName>
</protein>
<dbReference type="AlphaFoldDB" id="A0A0E0PMP0"/>
<reference evidence="3" key="1">
    <citation type="submission" date="2013-06" db="EMBL/GenBank/DDBJ databases">
        <authorList>
            <person name="Zhao Q."/>
        </authorList>
    </citation>
    <scope>NUCLEOTIDE SEQUENCE</scope>
    <source>
        <strain evidence="3">cv. W1943</strain>
    </source>
</reference>
<evidence type="ECO:0000256" key="1">
    <source>
        <dbReference type="SAM" id="MobiDB-lite"/>
    </source>
</evidence>
<organism evidence="2 3">
    <name type="scientific">Oryza rufipogon</name>
    <name type="common">Brownbeard rice</name>
    <name type="synonym">Asian wild rice</name>
    <dbReference type="NCBI Taxonomy" id="4529"/>
    <lineage>
        <taxon>Eukaryota</taxon>
        <taxon>Viridiplantae</taxon>
        <taxon>Streptophyta</taxon>
        <taxon>Embryophyta</taxon>
        <taxon>Tracheophyta</taxon>
        <taxon>Spermatophyta</taxon>
        <taxon>Magnoliopsida</taxon>
        <taxon>Liliopsida</taxon>
        <taxon>Poales</taxon>
        <taxon>Poaceae</taxon>
        <taxon>BOP clade</taxon>
        <taxon>Oryzoideae</taxon>
        <taxon>Oryzeae</taxon>
        <taxon>Oryzinae</taxon>
        <taxon>Oryza</taxon>
    </lineage>
</organism>
<keyword evidence="3" id="KW-1185">Reference proteome</keyword>
<reference evidence="2" key="2">
    <citation type="submission" date="2015-06" db="UniProtKB">
        <authorList>
            <consortium name="EnsemblPlants"/>
        </authorList>
    </citation>
    <scope>IDENTIFICATION</scope>
</reference>
<proteinExistence type="predicted"/>
<dbReference type="Gramene" id="ORUFI05G18170.1">
    <property type="protein sequence ID" value="ORUFI05G18170.1"/>
    <property type="gene ID" value="ORUFI05G18170"/>
</dbReference>
<dbReference type="HOGENOM" id="CLU_2908132_0_0_1"/>
<evidence type="ECO:0000313" key="2">
    <source>
        <dbReference type="EnsemblPlants" id="ORUFI05G18170.1"/>
    </source>
</evidence>
<sequence>MGGGGGGAGDRGAARSQTGRGGCRLGAPAQHLPGRPAAERRVAGSSDWRRRTAAGGCGLLGG</sequence>
<evidence type="ECO:0000313" key="3">
    <source>
        <dbReference type="Proteomes" id="UP000008022"/>
    </source>
</evidence>
<dbReference type="EnsemblPlants" id="ORUFI05G18170.1">
    <property type="protein sequence ID" value="ORUFI05G18170.1"/>
    <property type="gene ID" value="ORUFI05G18170"/>
</dbReference>
<feature type="compositionally biased region" description="Basic and acidic residues" evidence="1">
    <location>
        <begin position="37"/>
        <end position="49"/>
    </location>
</feature>